<keyword evidence="3" id="KW-1185">Reference proteome</keyword>
<feature type="transmembrane region" description="Helical" evidence="1">
    <location>
        <begin position="138"/>
        <end position="154"/>
    </location>
</feature>
<gene>
    <name evidence="2" type="ORF">TTHERM_000192089</name>
</gene>
<protein>
    <submittedName>
        <fullName evidence="2">Transmembrane protein, putative</fullName>
    </submittedName>
</protein>
<feature type="transmembrane region" description="Helical" evidence="1">
    <location>
        <begin position="109"/>
        <end position="126"/>
    </location>
</feature>
<feature type="transmembrane region" description="Helical" evidence="1">
    <location>
        <begin position="6"/>
        <end position="25"/>
    </location>
</feature>
<dbReference type="KEGG" id="tet:TTHERM_000192089"/>
<reference evidence="3" key="1">
    <citation type="journal article" date="2006" name="PLoS Biol.">
        <title>Macronuclear genome sequence of the ciliate Tetrahymena thermophila, a model eukaryote.</title>
        <authorList>
            <person name="Eisen J.A."/>
            <person name="Coyne R.S."/>
            <person name="Wu M."/>
            <person name="Wu D."/>
            <person name="Thiagarajan M."/>
            <person name="Wortman J.R."/>
            <person name="Badger J.H."/>
            <person name="Ren Q."/>
            <person name="Amedeo P."/>
            <person name="Jones K.M."/>
            <person name="Tallon L.J."/>
            <person name="Delcher A.L."/>
            <person name="Salzberg S.L."/>
            <person name="Silva J.C."/>
            <person name="Haas B.J."/>
            <person name="Majoros W.H."/>
            <person name="Farzad M."/>
            <person name="Carlton J.M."/>
            <person name="Smith R.K. Jr."/>
            <person name="Garg J."/>
            <person name="Pearlman R.E."/>
            <person name="Karrer K.M."/>
            <person name="Sun L."/>
            <person name="Manning G."/>
            <person name="Elde N.C."/>
            <person name="Turkewitz A.P."/>
            <person name="Asai D.J."/>
            <person name="Wilkes D.E."/>
            <person name="Wang Y."/>
            <person name="Cai H."/>
            <person name="Collins K."/>
            <person name="Stewart B.A."/>
            <person name="Lee S.R."/>
            <person name="Wilamowska K."/>
            <person name="Weinberg Z."/>
            <person name="Ruzzo W.L."/>
            <person name="Wloga D."/>
            <person name="Gaertig J."/>
            <person name="Frankel J."/>
            <person name="Tsao C.-C."/>
            <person name="Gorovsky M.A."/>
            <person name="Keeling P.J."/>
            <person name="Waller R.F."/>
            <person name="Patron N.J."/>
            <person name="Cherry J.M."/>
            <person name="Stover N.A."/>
            <person name="Krieger C.J."/>
            <person name="del Toro C."/>
            <person name="Ryder H.F."/>
            <person name="Williamson S.C."/>
            <person name="Barbeau R.A."/>
            <person name="Hamilton E.P."/>
            <person name="Orias E."/>
        </authorList>
    </citation>
    <scope>NUCLEOTIDE SEQUENCE [LARGE SCALE GENOMIC DNA]</scope>
    <source>
        <strain evidence="3">SB210</strain>
    </source>
</reference>
<dbReference type="RefSeq" id="XP_012653238.1">
    <property type="nucleotide sequence ID" value="XM_012797784.1"/>
</dbReference>
<keyword evidence="1 2" id="KW-0812">Transmembrane</keyword>
<accession>W7X4K3</accession>
<dbReference type="GeneID" id="24437742"/>
<feature type="transmembrane region" description="Helical" evidence="1">
    <location>
        <begin position="71"/>
        <end position="88"/>
    </location>
</feature>
<dbReference type="AlphaFoldDB" id="W7X4K3"/>
<dbReference type="EMBL" id="GG662693">
    <property type="protein sequence ID" value="EWS74265.1"/>
    <property type="molecule type" value="Genomic_DNA"/>
</dbReference>
<evidence type="ECO:0000256" key="1">
    <source>
        <dbReference type="SAM" id="Phobius"/>
    </source>
</evidence>
<dbReference type="InParanoid" id="W7X4K3"/>
<proteinExistence type="predicted"/>
<keyword evidence="1" id="KW-1133">Transmembrane helix</keyword>
<keyword evidence="1" id="KW-0472">Membrane</keyword>
<evidence type="ECO:0000313" key="3">
    <source>
        <dbReference type="Proteomes" id="UP000009168"/>
    </source>
</evidence>
<sequence>MIRVIFQTFRLFFYCFAFVVFYFSIKYLLLNCQINSQITFQNSVGLAIYQFSFWIFTIIAELRFLQQFTSLSLLLQDFIQLYFILGIKQTQMMLSKQIKIVVKQQKQQLLWNFLQALFFYQIQYLPIDNQSLYKPLQIVNNLFQIDIILIFILIKKTILQDYRRNQSMQYLFIVLCNFFRMVKKKQKIYL</sequence>
<dbReference type="Proteomes" id="UP000009168">
    <property type="component" value="Unassembled WGS sequence"/>
</dbReference>
<feature type="transmembrane region" description="Helical" evidence="1">
    <location>
        <begin position="46"/>
        <end position="65"/>
    </location>
</feature>
<evidence type="ECO:0000313" key="2">
    <source>
        <dbReference type="EMBL" id="EWS74265.1"/>
    </source>
</evidence>
<organism evidence="2 3">
    <name type="scientific">Tetrahymena thermophila (strain SB210)</name>
    <dbReference type="NCBI Taxonomy" id="312017"/>
    <lineage>
        <taxon>Eukaryota</taxon>
        <taxon>Sar</taxon>
        <taxon>Alveolata</taxon>
        <taxon>Ciliophora</taxon>
        <taxon>Intramacronucleata</taxon>
        <taxon>Oligohymenophorea</taxon>
        <taxon>Hymenostomatida</taxon>
        <taxon>Tetrahymenina</taxon>
        <taxon>Tetrahymenidae</taxon>
        <taxon>Tetrahymena</taxon>
    </lineage>
</organism>
<name>W7X4K3_TETTS</name>